<sequence length="77" mass="8885">VMGIHVHRSARFLPVRPSLLFDSVHKLSKIWVSHCDAIFENPLRSRNVDQRSEMPEHSGVQRSRSISAEVRFVSEEC</sequence>
<dbReference type="AlphaFoldDB" id="A0AAV5SV05"/>
<dbReference type="EMBL" id="BTSX01000002">
    <property type="protein sequence ID" value="GMS86958.1"/>
    <property type="molecule type" value="Genomic_DNA"/>
</dbReference>
<feature type="non-terminal residue" evidence="1">
    <location>
        <position position="77"/>
    </location>
</feature>
<comment type="caution">
    <text evidence="1">The sequence shown here is derived from an EMBL/GenBank/DDBJ whole genome shotgun (WGS) entry which is preliminary data.</text>
</comment>
<dbReference type="Proteomes" id="UP001432027">
    <property type="component" value="Unassembled WGS sequence"/>
</dbReference>
<gene>
    <name evidence="1" type="ORF">PENTCL1PPCAC_9133</name>
</gene>
<accession>A0AAV5SV05</accession>
<reference evidence="1" key="1">
    <citation type="submission" date="2023-10" db="EMBL/GenBank/DDBJ databases">
        <title>Genome assembly of Pristionchus species.</title>
        <authorList>
            <person name="Yoshida K."/>
            <person name="Sommer R.J."/>
        </authorList>
    </citation>
    <scope>NUCLEOTIDE SEQUENCE</scope>
    <source>
        <strain evidence="1">RS0144</strain>
    </source>
</reference>
<name>A0AAV5SV05_9BILA</name>
<evidence type="ECO:0000313" key="2">
    <source>
        <dbReference type="Proteomes" id="UP001432027"/>
    </source>
</evidence>
<organism evidence="1 2">
    <name type="scientific">Pristionchus entomophagus</name>
    <dbReference type="NCBI Taxonomy" id="358040"/>
    <lineage>
        <taxon>Eukaryota</taxon>
        <taxon>Metazoa</taxon>
        <taxon>Ecdysozoa</taxon>
        <taxon>Nematoda</taxon>
        <taxon>Chromadorea</taxon>
        <taxon>Rhabditida</taxon>
        <taxon>Rhabditina</taxon>
        <taxon>Diplogasteromorpha</taxon>
        <taxon>Diplogasteroidea</taxon>
        <taxon>Neodiplogasteridae</taxon>
        <taxon>Pristionchus</taxon>
    </lineage>
</organism>
<proteinExistence type="predicted"/>
<keyword evidence="2" id="KW-1185">Reference proteome</keyword>
<evidence type="ECO:0000313" key="1">
    <source>
        <dbReference type="EMBL" id="GMS86958.1"/>
    </source>
</evidence>
<protein>
    <submittedName>
        <fullName evidence="1">Uncharacterized protein</fullName>
    </submittedName>
</protein>
<feature type="non-terminal residue" evidence="1">
    <location>
        <position position="1"/>
    </location>
</feature>